<dbReference type="Proteomes" id="UP000295719">
    <property type="component" value="Unassembled WGS sequence"/>
</dbReference>
<evidence type="ECO:0000313" key="2">
    <source>
        <dbReference type="Proteomes" id="UP000295719"/>
    </source>
</evidence>
<keyword evidence="2" id="KW-1185">Reference proteome</keyword>
<sequence>MDSYIDITVLPDLEFNGPQLLNAVFAKLHRALAQLGTGSVGVSFPDVDKTLGNCLRLHGTKDALQTLAQINWLQGLKDYIEITEILNVPANTKFRTVRRIQVKSSVERLRRRSVSRGRLTYEQAIVRIPDEVEKRSKLPFVQLRSLSNGQTFKIFVEHGPLINASVTGYFSFYGLSAEATIPWF</sequence>
<dbReference type="NCBIfam" id="TIGR02563">
    <property type="entry name" value="cas_Csy4"/>
    <property type="match status" value="1"/>
</dbReference>
<comment type="caution">
    <text evidence="1">The sequence shown here is derived from an EMBL/GenBank/DDBJ whole genome shotgun (WGS) entry which is preliminary data.</text>
</comment>
<dbReference type="InterPro" id="IPR013396">
    <property type="entry name" value="CRISPR-assoc_prot_Csy4"/>
</dbReference>
<dbReference type="InterPro" id="IPR042564">
    <property type="entry name" value="CRISPR-Cas6/Csy4_sf"/>
</dbReference>
<proteinExistence type="predicted"/>
<dbReference type="EMBL" id="SMCR01000016">
    <property type="protein sequence ID" value="TCV91563.1"/>
    <property type="molecule type" value="Genomic_DNA"/>
</dbReference>
<dbReference type="OrthoDB" id="259831at2"/>
<name>A0A4R3YL89_9GAMM</name>
<dbReference type="AlphaFoldDB" id="A0A4R3YL89"/>
<dbReference type="CDD" id="cd09739">
    <property type="entry name" value="Cas6_I-F"/>
    <property type="match status" value="1"/>
</dbReference>
<dbReference type="RefSeq" id="WP_131867800.1">
    <property type="nucleotide sequence ID" value="NZ_SMCR01000016.1"/>
</dbReference>
<dbReference type="GO" id="GO:0043571">
    <property type="term" value="P:maintenance of CRISPR repeat elements"/>
    <property type="evidence" value="ECO:0007669"/>
    <property type="project" value="InterPro"/>
</dbReference>
<evidence type="ECO:0000313" key="1">
    <source>
        <dbReference type="EMBL" id="TCV91563.1"/>
    </source>
</evidence>
<accession>A0A4R3YL89</accession>
<reference evidence="1 2" key="1">
    <citation type="submission" date="2019-03" db="EMBL/GenBank/DDBJ databases">
        <title>Genomic Encyclopedia of Type Strains, Phase IV (KMG-IV): sequencing the most valuable type-strain genomes for metagenomic binning, comparative biology and taxonomic classification.</title>
        <authorList>
            <person name="Goeker M."/>
        </authorList>
    </citation>
    <scope>NUCLEOTIDE SEQUENCE [LARGE SCALE GENOMIC DNA]</scope>
    <source>
        <strain evidence="1 2">DSM 19580</strain>
    </source>
</reference>
<dbReference type="GO" id="GO:0004519">
    <property type="term" value="F:endonuclease activity"/>
    <property type="evidence" value="ECO:0007669"/>
    <property type="project" value="InterPro"/>
</dbReference>
<gene>
    <name evidence="1" type="ORF">EDC52_11625</name>
</gene>
<organism evidence="1 2">
    <name type="scientific">Biostraticola tofi</name>
    <dbReference type="NCBI Taxonomy" id="466109"/>
    <lineage>
        <taxon>Bacteria</taxon>
        <taxon>Pseudomonadati</taxon>
        <taxon>Pseudomonadota</taxon>
        <taxon>Gammaproteobacteria</taxon>
        <taxon>Enterobacterales</taxon>
        <taxon>Bruguierivoracaceae</taxon>
        <taxon>Biostraticola</taxon>
    </lineage>
</organism>
<dbReference type="Pfam" id="PF09618">
    <property type="entry name" value="Cas_Csy4"/>
    <property type="match status" value="1"/>
</dbReference>
<dbReference type="Gene3D" id="3.30.70.2540">
    <property type="entry name" value="CRISPR-associated endoribonuclease Cas6/Csy4"/>
    <property type="match status" value="1"/>
</dbReference>
<protein>
    <submittedName>
        <fullName evidence="1">CRISPR-associated Csy4 family protein</fullName>
    </submittedName>
</protein>